<comment type="function">
    <text evidence="2 13">Catalyzes the insertion of molybdate into adenylated molybdopterin with the concomitant release of AMP.</text>
</comment>
<sequence length="422" mass="44929">MNARPTSPSSCQNPQDDALPFEEARDRILAAVRPLEAAERLPLRTALGRVLAHDVVSAIDVPPYTNSAMDGYALRAADLPSHTTQNISLRLAGQSLAGVGYRAEIAPGECVRITTGALLPPGADTVVIQEDVTVSEGRVTIGSGHRAGQNIRLAGEDLARGAVALPRGHRLNPADLGLLASLGCPEIDALRRPRVAFLSTGDELRGLGRPLGEGEIHDSNRYTLFGALTRLGVDVHDLGVVPDRPDALREAFSTAAATHDVVISTGGVSVGDADHTREVLATLGTIGFWRIAIRPGRPLAFGHIGDTLFFGLPGNPVAVMVTFYQLVQPALVRLSGATPNPRRQLRARALEPMRKRRGRTEFLRGQIETGGDGEIGVHLTGAQGSGVLRSMSLADCFVILDNDRGPVDTGEWVMVEPFCDFV</sequence>
<dbReference type="Pfam" id="PF03453">
    <property type="entry name" value="MoeA_N"/>
    <property type="match status" value="1"/>
</dbReference>
<dbReference type="FunFam" id="3.40.980.10:FF:000004">
    <property type="entry name" value="Molybdopterin molybdenumtransferase"/>
    <property type="match status" value="1"/>
</dbReference>
<evidence type="ECO:0000256" key="1">
    <source>
        <dbReference type="ARBA" id="ARBA00001946"/>
    </source>
</evidence>
<evidence type="ECO:0000256" key="11">
    <source>
        <dbReference type="ARBA" id="ARBA00023150"/>
    </source>
</evidence>
<keyword evidence="8 13" id="KW-0808">Transferase</keyword>
<dbReference type="InterPro" id="IPR036688">
    <property type="entry name" value="MoeA_C_domain_IV_sf"/>
</dbReference>
<dbReference type="InterPro" id="IPR001453">
    <property type="entry name" value="MoaB/Mog_dom"/>
</dbReference>
<organism evidence="15 16">
    <name type="scientific">Acidihalobacter yilgarnensis</name>
    <dbReference type="NCBI Taxonomy" id="2819280"/>
    <lineage>
        <taxon>Bacteria</taxon>
        <taxon>Pseudomonadati</taxon>
        <taxon>Pseudomonadota</taxon>
        <taxon>Gammaproteobacteria</taxon>
        <taxon>Chromatiales</taxon>
        <taxon>Ectothiorhodospiraceae</taxon>
        <taxon>Acidihalobacter</taxon>
    </lineage>
</organism>
<reference evidence="16" key="1">
    <citation type="submission" date="2016-09" db="EMBL/GenBank/DDBJ databases">
        <title>Acidihalobacter prosperus F5.</title>
        <authorList>
            <person name="Khaleque H.N."/>
            <person name="Ramsay J.P."/>
            <person name="Kaksonen A.H."/>
            <person name="Boxall N.J."/>
            <person name="Watkin E.L.J."/>
        </authorList>
    </citation>
    <scope>NUCLEOTIDE SEQUENCE [LARGE SCALE GENOMIC DNA]</scope>
    <source>
        <strain evidence="16">F5</strain>
    </source>
</reference>
<dbReference type="PANTHER" id="PTHR10192">
    <property type="entry name" value="MOLYBDOPTERIN BIOSYNTHESIS PROTEIN"/>
    <property type="match status" value="1"/>
</dbReference>
<comment type="cofactor">
    <cofactor evidence="1 13">
        <name>Mg(2+)</name>
        <dbReference type="ChEBI" id="CHEBI:18420"/>
    </cofactor>
</comment>
<evidence type="ECO:0000313" key="15">
    <source>
        <dbReference type="EMBL" id="AOU97298.1"/>
    </source>
</evidence>
<dbReference type="Proteomes" id="UP000095401">
    <property type="component" value="Chromosome"/>
</dbReference>
<evidence type="ECO:0000256" key="2">
    <source>
        <dbReference type="ARBA" id="ARBA00002901"/>
    </source>
</evidence>
<dbReference type="InterPro" id="IPR005110">
    <property type="entry name" value="MoeA_linker/N"/>
</dbReference>
<dbReference type="GO" id="GO:0061599">
    <property type="term" value="F:molybdopterin molybdotransferase activity"/>
    <property type="evidence" value="ECO:0007669"/>
    <property type="project" value="UniProtKB-UniRule"/>
</dbReference>
<feature type="domain" description="MoaB/Mog" evidence="14">
    <location>
        <begin position="196"/>
        <end position="333"/>
    </location>
</feature>
<dbReference type="InterPro" id="IPR005111">
    <property type="entry name" value="MoeA_C_domain_IV"/>
</dbReference>
<dbReference type="SUPFAM" id="SSF53218">
    <property type="entry name" value="Molybdenum cofactor biosynthesis proteins"/>
    <property type="match status" value="1"/>
</dbReference>
<evidence type="ECO:0000256" key="10">
    <source>
        <dbReference type="ARBA" id="ARBA00022842"/>
    </source>
</evidence>
<evidence type="ECO:0000256" key="7">
    <source>
        <dbReference type="ARBA" id="ARBA00022505"/>
    </source>
</evidence>
<dbReference type="InterPro" id="IPR036135">
    <property type="entry name" value="MoeA_linker/N_sf"/>
</dbReference>
<keyword evidence="16" id="KW-1185">Reference proteome</keyword>
<keyword evidence="9 13" id="KW-0479">Metal-binding</keyword>
<gene>
    <name evidence="15" type="ORF">BI364_04170</name>
</gene>
<evidence type="ECO:0000256" key="3">
    <source>
        <dbReference type="ARBA" id="ARBA00005046"/>
    </source>
</evidence>
<dbReference type="Pfam" id="PF00994">
    <property type="entry name" value="MoCF_biosynth"/>
    <property type="match status" value="1"/>
</dbReference>
<dbReference type="NCBIfam" id="TIGR00177">
    <property type="entry name" value="molyb_syn"/>
    <property type="match status" value="1"/>
</dbReference>
<dbReference type="UniPathway" id="UPA00344"/>
<dbReference type="InterPro" id="IPR036425">
    <property type="entry name" value="MoaB/Mog-like_dom_sf"/>
</dbReference>
<evidence type="ECO:0000256" key="9">
    <source>
        <dbReference type="ARBA" id="ARBA00022723"/>
    </source>
</evidence>
<keyword evidence="10 13" id="KW-0460">Magnesium</keyword>
<evidence type="ECO:0000256" key="5">
    <source>
        <dbReference type="ARBA" id="ARBA00013269"/>
    </source>
</evidence>
<accession>A0A1D8ILH0</accession>
<dbReference type="InterPro" id="IPR038987">
    <property type="entry name" value="MoeA-like"/>
</dbReference>
<evidence type="ECO:0000256" key="12">
    <source>
        <dbReference type="ARBA" id="ARBA00047317"/>
    </source>
</evidence>
<dbReference type="FunFam" id="2.40.340.10:FF:000003">
    <property type="entry name" value="Molybdopterin molybdenumtransferase"/>
    <property type="match status" value="1"/>
</dbReference>
<proteinExistence type="inferred from homology"/>
<evidence type="ECO:0000256" key="4">
    <source>
        <dbReference type="ARBA" id="ARBA00010763"/>
    </source>
</evidence>
<dbReference type="EMBL" id="CP017415">
    <property type="protein sequence ID" value="AOU97298.1"/>
    <property type="molecule type" value="Genomic_DNA"/>
</dbReference>
<dbReference type="Pfam" id="PF03454">
    <property type="entry name" value="MoeA_C"/>
    <property type="match status" value="1"/>
</dbReference>
<comment type="similarity">
    <text evidence="4 13">Belongs to the MoeA family.</text>
</comment>
<keyword evidence="7 13" id="KW-0500">Molybdenum</keyword>
<name>A0A1D8ILH0_9GAMM</name>
<dbReference type="Gene3D" id="3.90.105.10">
    <property type="entry name" value="Molybdopterin biosynthesis moea protein, domain 2"/>
    <property type="match status" value="1"/>
</dbReference>
<dbReference type="GO" id="GO:0005829">
    <property type="term" value="C:cytosol"/>
    <property type="evidence" value="ECO:0007669"/>
    <property type="project" value="TreeGrafter"/>
</dbReference>
<dbReference type="EC" id="2.10.1.1" evidence="5 13"/>
<evidence type="ECO:0000256" key="13">
    <source>
        <dbReference type="RuleBase" id="RU365090"/>
    </source>
</evidence>
<dbReference type="PANTHER" id="PTHR10192:SF5">
    <property type="entry name" value="GEPHYRIN"/>
    <property type="match status" value="1"/>
</dbReference>
<evidence type="ECO:0000313" key="16">
    <source>
        <dbReference type="Proteomes" id="UP000095401"/>
    </source>
</evidence>
<dbReference type="SUPFAM" id="SSF63867">
    <property type="entry name" value="MoeA C-terminal domain-like"/>
    <property type="match status" value="1"/>
</dbReference>
<keyword evidence="11 13" id="KW-0501">Molybdenum cofactor biosynthesis</keyword>
<dbReference type="NCBIfam" id="NF045515">
    <property type="entry name" value="Glp_gephyrin"/>
    <property type="match status" value="1"/>
</dbReference>
<comment type="catalytic activity">
    <reaction evidence="12">
        <text>adenylyl-molybdopterin + molybdate = Mo-molybdopterin + AMP + H(+)</text>
        <dbReference type="Rhea" id="RHEA:35047"/>
        <dbReference type="ChEBI" id="CHEBI:15378"/>
        <dbReference type="ChEBI" id="CHEBI:36264"/>
        <dbReference type="ChEBI" id="CHEBI:62727"/>
        <dbReference type="ChEBI" id="CHEBI:71302"/>
        <dbReference type="ChEBI" id="CHEBI:456215"/>
        <dbReference type="EC" id="2.10.1.1"/>
    </reaction>
</comment>
<dbReference type="SUPFAM" id="SSF63882">
    <property type="entry name" value="MoeA N-terminal region -like"/>
    <property type="match status" value="1"/>
</dbReference>
<dbReference type="GO" id="GO:0006777">
    <property type="term" value="P:Mo-molybdopterin cofactor biosynthetic process"/>
    <property type="evidence" value="ECO:0007669"/>
    <property type="project" value="UniProtKB-UniRule"/>
</dbReference>
<dbReference type="RefSeq" id="WP_070077686.1">
    <property type="nucleotide sequence ID" value="NZ_CP017415.1"/>
</dbReference>
<dbReference type="KEGG" id="aprs:BI364_04170"/>
<evidence type="ECO:0000256" key="8">
    <source>
        <dbReference type="ARBA" id="ARBA00022679"/>
    </source>
</evidence>
<protein>
    <recommendedName>
        <fullName evidence="6 13">Molybdopterin molybdenumtransferase</fullName>
        <ecNumber evidence="5 13">2.10.1.1</ecNumber>
    </recommendedName>
</protein>
<dbReference type="PROSITE" id="PS01079">
    <property type="entry name" value="MOCF_BIOSYNTHESIS_2"/>
    <property type="match status" value="1"/>
</dbReference>
<dbReference type="GO" id="GO:0046872">
    <property type="term" value="F:metal ion binding"/>
    <property type="evidence" value="ECO:0007669"/>
    <property type="project" value="UniProtKB-UniRule"/>
</dbReference>
<evidence type="ECO:0000256" key="6">
    <source>
        <dbReference type="ARBA" id="ARBA00021108"/>
    </source>
</evidence>
<comment type="pathway">
    <text evidence="3 13">Cofactor biosynthesis; molybdopterin biosynthesis.</text>
</comment>
<dbReference type="CDD" id="cd00887">
    <property type="entry name" value="MoeA"/>
    <property type="match status" value="1"/>
</dbReference>
<dbReference type="Gene3D" id="2.40.340.10">
    <property type="entry name" value="MoeA, C-terminal, domain IV"/>
    <property type="match status" value="1"/>
</dbReference>
<dbReference type="Gene3D" id="3.40.980.10">
    <property type="entry name" value="MoaB/Mog-like domain"/>
    <property type="match status" value="1"/>
</dbReference>
<dbReference type="InterPro" id="IPR008284">
    <property type="entry name" value="MoCF_biosynth_CS"/>
</dbReference>
<dbReference type="Gene3D" id="2.170.190.11">
    <property type="entry name" value="Molybdopterin biosynthesis moea protein, domain 3"/>
    <property type="match status" value="1"/>
</dbReference>
<evidence type="ECO:0000259" key="14">
    <source>
        <dbReference type="SMART" id="SM00852"/>
    </source>
</evidence>
<dbReference type="AlphaFoldDB" id="A0A1D8ILH0"/>
<dbReference type="SMART" id="SM00852">
    <property type="entry name" value="MoCF_biosynth"/>
    <property type="match status" value="1"/>
</dbReference>